<gene>
    <name evidence="1" type="ORF">GOP47_0005728</name>
</gene>
<protein>
    <submittedName>
        <fullName evidence="1">Uncharacterized protein</fullName>
    </submittedName>
</protein>
<dbReference type="EMBL" id="JABFUD020000005">
    <property type="protein sequence ID" value="KAI5080249.1"/>
    <property type="molecule type" value="Genomic_DNA"/>
</dbReference>
<proteinExistence type="predicted"/>
<accession>A0A9D4V5P5</accession>
<sequence length="111" mass="12615">MSEGPENNRCDKNLAASSQLALQEKLSHIIEPHRHGQREHSTSIERDNSHISFVRGLLDYPCGLSLGTQARCDGLFGAIHALGWLEKALHEWSTWCKLYSYLVVCMFLYNL</sequence>
<dbReference type="AlphaFoldDB" id="A0A9D4V5P5"/>
<evidence type="ECO:0000313" key="2">
    <source>
        <dbReference type="Proteomes" id="UP000886520"/>
    </source>
</evidence>
<comment type="caution">
    <text evidence="1">The sequence shown here is derived from an EMBL/GenBank/DDBJ whole genome shotgun (WGS) entry which is preliminary data.</text>
</comment>
<organism evidence="1 2">
    <name type="scientific">Adiantum capillus-veneris</name>
    <name type="common">Maidenhair fern</name>
    <dbReference type="NCBI Taxonomy" id="13818"/>
    <lineage>
        <taxon>Eukaryota</taxon>
        <taxon>Viridiplantae</taxon>
        <taxon>Streptophyta</taxon>
        <taxon>Embryophyta</taxon>
        <taxon>Tracheophyta</taxon>
        <taxon>Polypodiopsida</taxon>
        <taxon>Polypodiidae</taxon>
        <taxon>Polypodiales</taxon>
        <taxon>Pteridineae</taxon>
        <taxon>Pteridaceae</taxon>
        <taxon>Vittarioideae</taxon>
        <taxon>Adiantum</taxon>
    </lineage>
</organism>
<evidence type="ECO:0000313" key="1">
    <source>
        <dbReference type="EMBL" id="KAI5080249.1"/>
    </source>
</evidence>
<keyword evidence="2" id="KW-1185">Reference proteome</keyword>
<dbReference type="Proteomes" id="UP000886520">
    <property type="component" value="Chromosome 5"/>
</dbReference>
<name>A0A9D4V5P5_ADICA</name>
<reference evidence="1 2" key="1">
    <citation type="submission" date="2021-01" db="EMBL/GenBank/DDBJ databases">
        <title>Adiantum capillus-veneris genome.</title>
        <authorList>
            <person name="Fang Y."/>
            <person name="Liao Q."/>
        </authorList>
    </citation>
    <scope>NUCLEOTIDE SEQUENCE [LARGE SCALE GENOMIC DNA]</scope>
    <source>
        <strain evidence="1">H3</strain>
        <tissue evidence="1">Leaf</tissue>
    </source>
</reference>